<dbReference type="KEGG" id="lagl:BEN83_04845"/>
<evidence type="ECO:0000313" key="1">
    <source>
        <dbReference type="EMBL" id="OXS40719.1"/>
    </source>
</evidence>
<comment type="caution">
    <text evidence="1">The sequence shown here is derived from an EMBL/GenBank/DDBJ whole genome shotgun (WGS) entry which is preliminary data.</text>
</comment>
<dbReference type="AlphaFoldDB" id="A0A226RJ38"/>
<reference evidence="1 2" key="1">
    <citation type="submission" date="2016-03" db="EMBL/GenBank/DDBJ databases">
        <title>Sequencing of Lactobacillus Species from Commercial Turkeys.</title>
        <authorList>
            <person name="Johnson T.J."/>
            <person name="Youmans B.P."/>
            <person name="Case K.A."/>
        </authorList>
    </citation>
    <scope>NUCLEOTIDE SEQUENCE [LARGE SCALE GENOMIC DNA]</scope>
    <source>
        <strain evidence="1 2">UMNLA1</strain>
    </source>
</reference>
<name>A0A226RJ38_9LACO</name>
<protein>
    <submittedName>
        <fullName evidence="1">Uncharacterized protein</fullName>
    </submittedName>
</protein>
<dbReference type="RefSeq" id="WP_056977619.1">
    <property type="nucleotide sequence ID" value="NZ_BLAO01000062.1"/>
</dbReference>
<sequence>MAYLGIILFCFWLLIISHKLTAGPKNRSFSYARAFLGLRLWYQNPRILLLLIALACLIFFSPLKLVYLVFALAAYLTAFLCGRNFWNRIGPAWPGLILTLSSFTLAVITTVIYFHM</sequence>
<accession>A0A226RJ38</accession>
<evidence type="ECO:0000313" key="2">
    <source>
        <dbReference type="Proteomes" id="UP000215261"/>
    </source>
</evidence>
<dbReference type="Proteomes" id="UP000215261">
    <property type="component" value="Unassembled WGS sequence"/>
</dbReference>
<gene>
    <name evidence="1" type="ORF">AYP69_04445</name>
</gene>
<proteinExistence type="predicted"/>
<organism evidence="1 2">
    <name type="scientific">Ligilactobacillus agilis</name>
    <dbReference type="NCBI Taxonomy" id="1601"/>
    <lineage>
        <taxon>Bacteria</taxon>
        <taxon>Bacillati</taxon>
        <taxon>Bacillota</taxon>
        <taxon>Bacilli</taxon>
        <taxon>Lactobacillales</taxon>
        <taxon>Lactobacillaceae</taxon>
        <taxon>Ligilactobacillus</taxon>
    </lineage>
</organism>
<dbReference type="EMBL" id="LUGO01000039">
    <property type="protein sequence ID" value="OXS40719.1"/>
    <property type="molecule type" value="Genomic_DNA"/>
</dbReference>